<dbReference type="PANTHER" id="PTHR10048:SF22">
    <property type="entry name" value="PHOSPHATIDYLINOSITOL 4-KINASE BETA"/>
    <property type="match status" value="1"/>
</dbReference>
<dbReference type="PROSITE" id="PS50290">
    <property type="entry name" value="PI3_4_KINASE_3"/>
    <property type="match status" value="1"/>
</dbReference>
<dbReference type="HOGENOM" id="CLU_002446_0_1_1"/>
<accession>R0MAM0</accession>
<organism evidence="5 6">
    <name type="scientific">Nosema bombycis (strain CQ1 / CVCC 102059)</name>
    <name type="common">Microsporidian parasite</name>
    <name type="synonym">Pebrine of silkworm</name>
    <dbReference type="NCBI Taxonomy" id="578461"/>
    <lineage>
        <taxon>Eukaryota</taxon>
        <taxon>Fungi</taxon>
        <taxon>Fungi incertae sedis</taxon>
        <taxon>Microsporidia</taxon>
        <taxon>Nosematidae</taxon>
        <taxon>Nosema</taxon>
    </lineage>
</organism>
<evidence type="ECO:0000256" key="1">
    <source>
        <dbReference type="ARBA" id="ARBA00022679"/>
    </source>
</evidence>
<dbReference type="Proteomes" id="UP000016927">
    <property type="component" value="Unassembled WGS sequence"/>
</dbReference>
<dbReference type="GO" id="GO:0005737">
    <property type="term" value="C:cytoplasm"/>
    <property type="evidence" value="ECO:0007669"/>
    <property type="project" value="TreeGrafter"/>
</dbReference>
<dbReference type="OrthoDB" id="10264149at2759"/>
<dbReference type="GO" id="GO:0048015">
    <property type="term" value="P:phosphatidylinositol-mediated signaling"/>
    <property type="evidence" value="ECO:0007669"/>
    <property type="project" value="TreeGrafter"/>
</dbReference>
<sequence length="191" mass="22384">MGQGDNKNFSLKNYFLGKYGRDTKEYKMATQNFLKSLVGYSLASYILQIKDRHNGNILLDNEGHVVHVDFGFILGEHPGFYCVEVAPFKFSSEYLDLLDDLLEEFKMLFLEGFIALRKHSERLCRIIEILSENSDVRCINKRVLMNFRDRLKMEMSDKEIEIYVMWLINKSLNSMGTGLYDSYQYFSNGYL</sequence>
<gene>
    <name evidence="5" type="primary">PI4KB</name>
    <name evidence="4" type="ORF">NBO_11g0071</name>
    <name evidence="5" type="ORF">NBO_11g0075</name>
</gene>
<dbReference type="Pfam" id="PF00454">
    <property type="entry name" value="PI3_PI4_kinase"/>
    <property type="match status" value="1"/>
</dbReference>
<protein>
    <submittedName>
        <fullName evidence="5">Phosphatidylinositol 4-kinase beta</fullName>
    </submittedName>
</protein>
<evidence type="ECO:0000313" key="4">
    <source>
        <dbReference type="EMBL" id="EOB15000.1"/>
    </source>
</evidence>
<reference evidence="5 6" key="1">
    <citation type="journal article" date="2013" name="BMC Genomics">
        <title>Comparative genomics of parasitic silkworm microsporidia reveal an association between genome expansion and host adaptation.</title>
        <authorList>
            <person name="Pan G."/>
            <person name="Xu J."/>
            <person name="Li T."/>
            <person name="Xia Q."/>
            <person name="Liu S.L."/>
            <person name="Zhang G."/>
            <person name="Li S."/>
            <person name="Li C."/>
            <person name="Liu H."/>
            <person name="Yang L."/>
            <person name="Liu T."/>
            <person name="Zhang X."/>
            <person name="Wu Z."/>
            <person name="Fan W."/>
            <person name="Dang X."/>
            <person name="Xiang H."/>
            <person name="Tao M."/>
            <person name="Li Y."/>
            <person name="Hu J."/>
            <person name="Li Z."/>
            <person name="Lin L."/>
            <person name="Luo J."/>
            <person name="Geng L."/>
            <person name="Wang L."/>
            <person name="Long M."/>
            <person name="Wan Y."/>
            <person name="He N."/>
            <person name="Zhang Z."/>
            <person name="Lu C."/>
            <person name="Keeling P.J."/>
            <person name="Wang J."/>
            <person name="Xiang Z."/>
            <person name="Zhou Z."/>
        </authorList>
    </citation>
    <scope>NUCLEOTIDE SEQUENCE [LARGE SCALE GENOMIC DNA]</scope>
    <source>
        <strain evidence="5">CQ1</strain>
        <strain evidence="6">CQ1 / CVCC 102059</strain>
    </source>
</reference>
<name>R0MAM0_NOSB1</name>
<evidence type="ECO:0000313" key="6">
    <source>
        <dbReference type="Proteomes" id="UP000016927"/>
    </source>
</evidence>
<dbReference type="PANTHER" id="PTHR10048">
    <property type="entry name" value="PHOSPHATIDYLINOSITOL KINASE"/>
    <property type="match status" value="1"/>
</dbReference>
<dbReference type="InterPro" id="IPR000403">
    <property type="entry name" value="PI3/4_kinase_cat_dom"/>
</dbReference>
<evidence type="ECO:0000256" key="2">
    <source>
        <dbReference type="ARBA" id="ARBA00022777"/>
    </source>
</evidence>
<dbReference type="GO" id="GO:0046854">
    <property type="term" value="P:phosphatidylinositol phosphate biosynthetic process"/>
    <property type="evidence" value="ECO:0007669"/>
    <property type="project" value="InterPro"/>
</dbReference>
<dbReference type="AlphaFoldDB" id="R0MAM0"/>
<keyword evidence="2 5" id="KW-0418">Kinase</keyword>
<dbReference type="EMBL" id="KB908919">
    <property type="protein sequence ID" value="EOB15004.1"/>
    <property type="molecule type" value="Genomic_DNA"/>
</dbReference>
<evidence type="ECO:0000259" key="3">
    <source>
        <dbReference type="PROSITE" id="PS50290"/>
    </source>
</evidence>
<dbReference type="InterPro" id="IPR018936">
    <property type="entry name" value="PI3/4_kinase_CS"/>
</dbReference>
<dbReference type="InterPro" id="IPR011009">
    <property type="entry name" value="Kinase-like_dom_sf"/>
</dbReference>
<dbReference type="InterPro" id="IPR015433">
    <property type="entry name" value="PI3/4_kinase"/>
</dbReference>
<dbReference type="GO" id="GO:0016020">
    <property type="term" value="C:membrane"/>
    <property type="evidence" value="ECO:0007669"/>
    <property type="project" value="TreeGrafter"/>
</dbReference>
<dbReference type="VEuPathDB" id="MicrosporidiaDB:NBO_11g0075"/>
<proteinExistence type="predicted"/>
<feature type="domain" description="PI3K/PI4K catalytic" evidence="3">
    <location>
        <begin position="1"/>
        <end position="176"/>
    </location>
</feature>
<dbReference type="Gene3D" id="1.10.1070.11">
    <property type="entry name" value="Phosphatidylinositol 3-/4-kinase, catalytic domain"/>
    <property type="match status" value="1"/>
</dbReference>
<dbReference type="PROSITE" id="PS00916">
    <property type="entry name" value="PI3_4_KINASE_2"/>
    <property type="match status" value="1"/>
</dbReference>
<keyword evidence="6" id="KW-1185">Reference proteome</keyword>
<dbReference type="GO" id="GO:0004430">
    <property type="term" value="F:1-phosphatidylinositol 4-kinase activity"/>
    <property type="evidence" value="ECO:0007669"/>
    <property type="project" value="TreeGrafter"/>
</dbReference>
<dbReference type="InterPro" id="IPR036940">
    <property type="entry name" value="PI3/4_kinase_cat_sf"/>
</dbReference>
<keyword evidence="1" id="KW-0808">Transferase</keyword>
<evidence type="ECO:0000313" key="5">
    <source>
        <dbReference type="EMBL" id="EOB15004.1"/>
    </source>
</evidence>
<dbReference type="SMART" id="SM00146">
    <property type="entry name" value="PI3Kc"/>
    <property type="match status" value="1"/>
</dbReference>
<dbReference type="VEuPathDB" id="MicrosporidiaDB:NBO_11g0071"/>
<dbReference type="EMBL" id="KB908919">
    <property type="protein sequence ID" value="EOB15000.1"/>
    <property type="molecule type" value="Genomic_DNA"/>
</dbReference>
<dbReference type="SUPFAM" id="SSF56112">
    <property type="entry name" value="Protein kinase-like (PK-like)"/>
    <property type="match status" value="1"/>
</dbReference>
<dbReference type="STRING" id="578461.R0MAM0"/>